<dbReference type="EMBL" id="MU006610">
    <property type="protein sequence ID" value="KAF2742356.1"/>
    <property type="molecule type" value="Genomic_DNA"/>
</dbReference>
<feature type="region of interest" description="Disordered" evidence="1">
    <location>
        <begin position="60"/>
        <end position="92"/>
    </location>
</feature>
<reference evidence="2" key="1">
    <citation type="journal article" date="2020" name="Stud. Mycol.">
        <title>101 Dothideomycetes genomes: a test case for predicting lifestyles and emergence of pathogens.</title>
        <authorList>
            <person name="Haridas S."/>
            <person name="Albert R."/>
            <person name="Binder M."/>
            <person name="Bloem J."/>
            <person name="Labutti K."/>
            <person name="Salamov A."/>
            <person name="Andreopoulos B."/>
            <person name="Baker S."/>
            <person name="Barry K."/>
            <person name="Bills G."/>
            <person name="Bluhm B."/>
            <person name="Cannon C."/>
            <person name="Castanera R."/>
            <person name="Culley D."/>
            <person name="Daum C."/>
            <person name="Ezra D."/>
            <person name="Gonzalez J."/>
            <person name="Henrissat B."/>
            <person name="Kuo A."/>
            <person name="Liang C."/>
            <person name="Lipzen A."/>
            <person name="Lutzoni F."/>
            <person name="Magnuson J."/>
            <person name="Mondo S."/>
            <person name="Nolan M."/>
            <person name="Ohm R."/>
            <person name="Pangilinan J."/>
            <person name="Park H.-J."/>
            <person name="Ramirez L."/>
            <person name="Alfaro M."/>
            <person name="Sun H."/>
            <person name="Tritt A."/>
            <person name="Yoshinaga Y."/>
            <person name="Zwiers L.-H."/>
            <person name="Turgeon B."/>
            <person name="Goodwin S."/>
            <person name="Spatafora J."/>
            <person name="Crous P."/>
            <person name="Grigoriev I."/>
        </authorList>
    </citation>
    <scope>NUCLEOTIDE SEQUENCE</scope>
    <source>
        <strain evidence="2">CBS 119925</strain>
    </source>
</reference>
<protein>
    <submittedName>
        <fullName evidence="2">Uncharacterized protein</fullName>
    </submittedName>
</protein>
<sequence>MPGYCCKVLALTNLPLPIPIRCFPACTCSTLADTRRPCFSTTSPSGDTLTDYDLMIRIRQGQSPRRTSSGEKSGNSETVPVHGCAGSSATGPRAGPAVAFPLVNIIRLYAPVYHSHFESAPRITPQLRGRQSRALAGSSRPRRVKLQLFFLSLTTSHHLTSLLT</sequence>
<organism evidence="2 3">
    <name type="scientific">Sporormia fimetaria CBS 119925</name>
    <dbReference type="NCBI Taxonomy" id="1340428"/>
    <lineage>
        <taxon>Eukaryota</taxon>
        <taxon>Fungi</taxon>
        <taxon>Dikarya</taxon>
        <taxon>Ascomycota</taxon>
        <taxon>Pezizomycotina</taxon>
        <taxon>Dothideomycetes</taxon>
        <taxon>Pleosporomycetidae</taxon>
        <taxon>Pleosporales</taxon>
        <taxon>Sporormiaceae</taxon>
        <taxon>Sporormia</taxon>
    </lineage>
</organism>
<dbReference type="Proteomes" id="UP000799440">
    <property type="component" value="Unassembled WGS sequence"/>
</dbReference>
<accession>A0A6A6UXX1</accession>
<evidence type="ECO:0000313" key="3">
    <source>
        <dbReference type="Proteomes" id="UP000799440"/>
    </source>
</evidence>
<gene>
    <name evidence="2" type="ORF">M011DRAFT_288326</name>
</gene>
<proteinExistence type="predicted"/>
<evidence type="ECO:0000313" key="2">
    <source>
        <dbReference type="EMBL" id="KAF2742356.1"/>
    </source>
</evidence>
<name>A0A6A6UXX1_9PLEO</name>
<evidence type="ECO:0000256" key="1">
    <source>
        <dbReference type="SAM" id="MobiDB-lite"/>
    </source>
</evidence>
<dbReference type="AlphaFoldDB" id="A0A6A6UXX1"/>
<feature type="compositionally biased region" description="Polar residues" evidence="1">
    <location>
        <begin position="60"/>
        <end position="78"/>
    </location>
</feature>
<keyword evidence="3" id="KW-1185">Reference proteome</keyword>